<feature type="domain" description="Fimbrial-type adhesion" evidence="6">
    <location>
        <begin position="40"/>
        <end position="187"/>
    </location>
</feature>
<comment type="similarity">
    <text evidence="2">Belongs to the fimbrial protein family.</text>
</comment>
<evidence type="ECO:0000259" key="6">
    <source>
        <dbReference type="Pfam" id="PF00419"/>
    </source>
</evidence>
<dbReference type="InterPro" id="IPR000259">
    <property type="entry name" value="Adhesion_dom_fimbrial"/>
</dbReference>
<dbReference type="Pfam" id="PF00419">
    <property type="entry name" value="Fimbrial"/>
    <property type="match status" value="1"/>
</dbReference>
<evidence type="ECO:0000256" key="2">
    <source>
        <dbReference type="ARBA" id="ARBA00006671"/>
    </source>
</evidence>
<keyword evidence="4" id="KW-0281">Fimbrium</keyword>
<reference evidence="7 8" key="1">
    <citation type="submission" date="2018-01" db="EMBL/GenBank/DDBJ databases">
        <title>Complete and assembled Genome of Pantoea gaviniae DSM22758T.</title>
        <authorList>
            <person name="Stevens M.J.A."/>
            <person name="Zurfluh K."/>
            <person name="Stephan R."/>
        </authorList>
    </citation>
    <scope>NUCLEOTIDE SEQUENCE [LARGE SCALE GENOMIC DNA]</scope>
    <source>
        <strain evidence="7 8">DSM 22758</strain>
    </source>
</reference>
<dbReference type="EMBL" id="CP026377">
    <property type="protein sequence ID" value="AUX91854.1"/>
    <property type="molecule type" value="Genomic_DNA"/>
</dbReference>
<name>A0A1X1DZP9_9GAMM</name>
<proteinExistence type="inferred from homology"/>
<evidence type="ECO:0000256" key="1">
    <source>
        <dbReference type="ARBA" id="ARBA00004561"/>
    </source>
</evidence>
<keyword evidence="8" id="KW-1185">Reference proteome</keyword>
<evidence type="ECO:0000256" key="5">
    <source>
        <dbReference type="SAM" id="SignalP"/>
    </source>
</evidence>
<evidence type="ECO:0000256" key="3">
    <source>
        <dbReference type="ARBA" id="ARBA00022729"/>
    </source>
</evidence>
<dbReference type="InterPro" id="IPR036937">
    <property type="entry name" value="Adhesion_dom_fimbrial_sf"/>
</dbReference>
<feature type="chain" id="PRO_5012123027" evidence="5">
    <location>
        <begin position="23"/>
        <end position="188"/>
    </location>
</feature>
<evidence type="ECO:0000313" key="8">
    <source>
        <dbReference type="Proteomes" id="UP000238365"/>
    </source>
</evidence>
<keyword evidence="3 5" id="KW-0732">Signal</keyword>
<dbReference type="AlphaFoldDB" id="A0A1X1DZP9"/>
<protein>
    <submittedName>
        <fullName evidence="7">Fimbrial protein</fullName>
    </submittedName>
</protein>
<dbReference type="OrthoDB" id="6466381at2"/>
<dbReference type="PANTHER" id="PTHR33420">
    <property type="entry name" value="FIMBRIAL SUBUNIT ELFA-RELATED"/>
    <property type="match status" value="1"/>
</dbReference>
<sequence>MKTELRIMAWALSCFVSGAAIAASGDPGDVAGTQGAGGQIQFTGTITDTSCNVDTAHTDEHVRLGTWASSYFTAAGIETNKQPFHISVKDCPDSVKKVAVRFDGKTVENDKNLLAINDGPGTATGVAIQLYEDDQQQKVTLGQVTKEYDVKPGDSDTELTFYADYHATSDEVTVGEANASVNFNMVYN</sequence>
<dbReference type="Gene3D" id="2.60.40.1090">
    <property type="entry name" value="Fimbrial-type adhesion domain"/>
    <property type="match status" value="1"/>
</dbReference>
<accession>A0A1X1DZP9</accession>
<comment type="subcellular location">
    <subcellularLocation>
        <location evidence="1">Fimbrium</location>
    </subcellularLocation>
</comment>
<dbReference type="GO" id="GO:0009289">
    <property type="term" value="C:pilus"/>
    <property type="evidence" value="ECO:0007669"/>
    <property type="project" value="UniProtKB-SubCell"/>
</dbReference>
<dbReference type="KEGG" id="pgz:C2E15_01235"/>
<dbReference type="InterPro" id="IPR050263">
    <property type="entry name" value="Bact_Fimbrial_Adh_Pro"/>
</dbReference>
<evidence type="ECO:0000256" key="4">
    <source>
        <dbReference type="ARBA" id="ARBA00023263"/>
    </source>
</evidence>
<dbReference type="PANTHER" id="PTHR33420:SF3">
    <property type="entry name" value="FIMBRIAL SUBUNIT ELFA"/>
    <property type="match status" value="1"/>
</dbReference>
<evidence type="ECO:0000313" key="7">
    <source>
        <dbReference type="EMBL" id="AUX91854.1"/>
    </source>
</evidence>
<dbReference type="Proteomes" id="UP000238365">
    <property type="component" value="Chromosome"/>
</dbReference>
<gene>
    <name evidence="7" type="ORF">C2E15_01235</name>
</gene>
<dbReference type="RefSeq" id="WP_104955794.1">
    <property type="nucleotide sequence ID" value="NZ_CP026377.1"/>
</dbReference>
<organism evidence="7 8">
    <name type="scientific">Mixta gaviniae</name>
    <dbReference type="NCBI Taxonomy" id="665914"/>
    <lineage>
        <taxon>Bacteria</taxon>
        <taxon>Pseudomonadati</taxon>
        <taxon>Pseudomonadota</taxon>
        <taxon>Gammaproteobacteria</taxon>
        <taxon>Enterobacterales</taxon>
        <taxon>Erwiniaceae</taxon>
        <taxon>Mixta</taxon>
    </lineage>
</organism>
<dbReference type="InterPro" id="IPR008966">
    <property type="entry name" value="Adhesion_dom_sf"/>
</dbReference>
<dbReference type="SUPFAM" id="SSF49401">
    <property type="entry name" value="Bacterial adhesins"/>
    <property type="match status" value="1"/>
</dbReference>
<feature type="signal peptide" evidence="5">
    <location>
        <begin position="1"/>
        <end position="22"/>
    </location>
</feature>
<dbReference type="GO" id="GO:0043709">
    <property type="term" value="P:cell adhesion involved in single-species biofilm formation"/>
    <property type="evidence" value="ECO:0007669"/>
    <property type="project" value="TreeGrafter"/>
</dbReference>